<dbReference type="GO" id="GO:0008381">
    <property type="term" value="F:mechanosensitive monoatomic ion channel activity"/>
    <property type="evidence" value="ECO:0007669"/>
    <property type="project" value="InterPro"/>
</dbReference>
<dbReference type="InterPro" id="IPR010920">
    <property type="entry name" value="LSM_dom_sf"/>
</dbReference>
<evidence type="ECO:0000313" key="11">
    <source>
        <dbReference type="EMBL" id="SDF43299.1"/>
    </source>
</evidence>
<organism evidence="11 12">
    <name type="scientific">Sporolituus thermophilus DSM 23256</name>
    <dbReference type="NCBI Taxonomy" id="1123285"/>
    <lineage>
        <taxon>Bacteria</taxon>
        <taxon>Bacillati</taxon>
        <taxon>Bacillota</taxon>
        <taxon>Negativicutes</taxon>
        <taxon>Selenomonadales</taxon>
        <taxon>Sporomusaceae</taxon>
        <taxon>Sporolituus</taxon>
    </lineage>
</organism>
<sequence length="280" mass="30423">MSDFLSSAFWLQFGGKVVRIAAIILTVSLTVRFARVVIERFFLAQAGFKSLNMNEKRARTLSGLAQSIARYSLYFIASVMVLQEFSIDTTSLIAGAGIVGLALGVGAQSLIRDFMTGFFIILEDQYAIGDYIVTGDIAGTVEEMGFRVTKLRDGNGVLHIIPNGQISRVSNHTRGTMQAVVNVPVSYEADLAQVMALLNQACDEVAKELAEVIEGPKVVGVVDLRTYDLVIRLVAKTVPLEQTKVEAALRQRIKELFAAAQVPPPATSAIRDLTEQGGKR</sequence>
<dbReference type="OrthoDB" id="9809206at2"/>
<evidence type="ECO:0000256" key="2">
    <source>
        <dbReference type="ARBA" id="ARBA00008017"/>
    </source>
</evidence>
<dbReference type="Gene3D" id="3.30.70.100">
    <property type="match status" value="1"/>
</dbReference>
<evidence type="ECO:0000313" key="12">
    <source>
        <dbReference type="Proteomes" id="UP000243333"/>
    </source>
</evidence>
<evidence type="ECO:0000256" key="3">
    <source>
        <dbReference type="ARBA" id="ARBA00022475"/>
    </source>
</evidence>
<dbReference type="Pfam" id="PF21082">
    <property type="entry name" value="MS_channel_3rd"/>
    <property type="match status" value="1"/>
</dbReference>
<feature type="domain" description="Mechanosensitive ion channel MscS" evidence="8">
    <location>
        <begin position="110"/>
        <end position="174"/>
    </location>
</feature>
<reference evidence="12" key="1">
    <citation type="submission" date="2016-10" db="EMBL/GenBank/DDBJ databases">
        <authorList>
            <person name="Varghese N."/>
            <person name="Submissions S."/>
        </authorList>
    </citation>
    <scope>NUCLEOTIDE SEQUENCE [LARGE SCALE GENOMIC DNA]</scope>
    <source>
        <strain evidence="12">DSM 23256</strain>
    </source>
</reference>
<dbReference type="InterPro" id="IPR011066">
    <property type="entry name" value="MscS_channel_C_sf"/>
</dbReference>
<dbReference type="InterPro" id="IPR049142">
    <property type="entry name" value="MS_channel_1st"/>
</dbReference>
<evidence type="ECO:0000256" key="5">
    <source>
        <dbReference type="ARBA" id="ARBA00022989"/>
    </source>
</evidence>
<dbReference type="Proteomes" id="UP000243333">
    <property type="component" value="Unassembled WGS sequence"/>
</dbReference>
<evidence type="ECO:0000259" key="9">
    <source>
        <dbReference type="Pfam" id="PF21082"/>
    </source>
</evidence>
<name>A0A1G7L2Q7_9FIRM</name>
<feature type="domain" description="Mechanosensitive ion channel transmembrane helices 2/3" evidence="10">
    <location>
        <begin position="68"/>
        <end position="108"/>
    </location>
</feature>
<feature type="transmembrane region" description="Helical" evidence="7">
    <location>
        <begin position="92"/>
        <end position="111"/>
    </location>
</feature>
<dbReference type="Gene3D" id="1.10.287.1260">
    <property type="match status" value="1"/>
</dbReference>
<evidence type="ECO:0000256" key="1">
    <source>
        <dbReference type="ARBA" id="ARBA00004651"/>
    </source>
</evidence>
<dbReference type="Pfam" id="PF21088">
    <property type="entry name" value="MS_channel_1st"/>
    <property type="match status" value="1"/>
</dbReference>
<dbReference type="STRING" id="1123285.SAMN05660235_01587"/>
<dbReference type="InterPro" id="IPR049278">
    <property type="entry name" value="MS_channel_C"/>
</dbReference>
<dbReference type="SUPFAM" id="SSF82861">
    <property type="entry name" value="Mechanosensitive channel protein MscS (YggB), transmembrane region"/>
    <property type="match status" value="1"/>
</dbReference>
<dbReference type="InterPro" id="IPR006685">
    <property type="entry name" value="MscS_channel_2nd"/>
</dbReference>
<dbReference type="GO" id="GO:0005886">
    <property type="term" value="C:plasma membrane"/>
    <property type="evidence" value="ECO:0007669"/>
    <property type="project" value="UniProtKB-SubCell"/>
</dbReference>
<dbReference type="SUPFAM" id="SSF50182">
    <property type="entry name" value="Sm-like ribonucleoproteins"/>
    <property type="match status" value="1"/>
</dbReference>
<evidence type="ECO:0000256" key="7">
    <source>
        <dbReference type="SAM" id="Phobius"/>
    </source>
</evidence>
<evidence type="ECO:0000256" key="6">
    <source>
        <dbReference type="ARBA" id="ARBA00023136"/>
    </source>
</evidence>
<evidence type="ECO:0000259" key="10">
    <source>
        <dbReference type="Pfam" id="PF21088"/>
    </source>
</evidence>
<proteinExistence type="inferred from homology"/>
<feature type="transmembrane region" description="Helical" evidence="7">
    <location>
        <begin position="59"/>
        <end position="80"/>
    </location>
</feature>
<dbReference type="SUPFAM" id="SSF82689">
    <property type="entry name" value="Mechanosensitive channel protein MscS (YggB), C-terminal domain"/>
    <property type="match status" value="1"/>
</dbReference>
<evidence type="ECO:0000256" key="4">
    <source>
        <dbReference type="ARBA" id="ARBA00022692"/>
    </source>
</evidence>
<feature type="domain" description="Mechanosensitive ion channel MscS C-terminal" evidence="9">
    <location>
        <begin position="180"/>
        <end position="260"/>
    </location>
</feature>
<dbReference type="RefSeq" id="WP_093689716.1">
    <property type="nucleotide sequence ID" value="NZ_FNBU01000010.1"/>
</dbReference>
<dbReference type="InterPro" id="IPR045276">
    <property type="entry name" value="YbiO_bact"/>
</dbReference>
<comment type="similarity">
    <text evidence="2">Belongs to the MscS (TC 1.A.23) family.</text>
</comment>
<protein>
    <submittedName>
        <fullName evidence="11">Small conductance mechanosensitive channel</fullName>
    </submittedName>
</protein>
<keyword evidence="6 7" id="KW-0472">Membrane</keyword>
<dbReference type="InterPro" id="IPR011014">
    <property type="entry name" value="MscS_channel_TM-2"/>
</dbReference>
<comment type="subcellular location">
    <subcellularLocation>
        <location evidence="1">Cell membrane</location>
        <topology evidence="1">Multi-pass membrane protein</topology>
    </subcellularLocation>
</comment>
<dbReference type="EMBL" id="FNBU01000010">
    <property type="protein sequence ID" value="SDF43299.1"/>
    <property type="molecule type" value="Genomic_DNA"/>
</dbReference>
<keyword evidence="4 7" id="KW-0812">Transmembrane</keyword>
<keyword evidence="12" id="KW-1185">Reference proteome</keyword>
<feature type="transmembrane region" description="Helical" evidence="7">
    <location>
        <begin position="20"/>
        <end position="38"/>
    </location>
</feature>
<evidence type="ECO:0000259" key="8">
    <source>
        <dbReference type="Pfam" id="PF00924"/>
    </source>
</evidence>
<keyword evidence="3" id="KW-1003">Cell membrane</keyword>
<dbReference type="Pfam" id="PF00924">
    <property type="entry name" value="MS_channel_2nd"/>
    <property type="match status" value="1"/>
</dbReference>
<dbReference type="FunFam" id="2.30.30.60:FF:000001">
    <property type="entry name" value="MscS Mechanosensitive ion channel"/>
    <property type="match status" value="1"/>
</dbReference>
<dbReference type="AlphaFoldDB" id="A0A1G7L2Q7"/>
<keyword evidence="5 7" id="KW-1133">Transmembrane helix</keyword>
<dbReference type="PANTHER" id="PTHR30460">
    <property type="entry name" value="MODERATE CONDUCTANCE MECHANOSENSITIVE CHANNEL YBIO"/>
    <property type="match status" value="1"/>
</dbReference>
<accession>A0A1G7L2Q7</accession>
<dbReference type="Gene3D" id="2.30.30.60">
    <property type="match status" value="1"/>
</dbReference>
<dbReference type="InterPro" id="IPR023408">
    <property type="entry name" value="MscS_beta-dom_sf"/>
</dbReference>
<dbReference type="PANTHER" id="PTHR30460:SF0">
    <property type="entry name" value="MODERATE CONDUCTANCE MECHANOSENSITIVE CHANNEL YBIO"/>
    <property type="match status" value="1"/>
</dbReference>
<gene>
    <name evidence="11" type="ORF">SAMN05660235_01587</name>
</gene>